<feature type="transmembrane region" description="Helical" evidence="1">
    <location>
        <begin position="225"/>
        <end position="250"/>
    </location>
</feature>
<dbReference type="EMBL" id="CP000685">
    <property type="protein sequence ID" value="ABQ06675.1"/>
    <property type="molecule type" value="Genomic_DNA"/>
</dbReference>
<organism evidence="2 3">
    <name type="scientific">Flavobacterium johnsoniae (strain ATCC 17061 / DSM 2064 / JCM 8514 / BCRC 14874 / CCUG 350202 / NBRC 14942 / NCIMB 11054 / UW101)</name>
    <name type="common">Cytophaga johnsonae</name>
    <dbReference type="NCBI Taxonomy" id="376686"/>
    <lineage>
        <taxon>Bacteria</taxon>
        <taxon>Pseudomonadati</taxon>
        <taxon>Bacteroidota</taxon>
        <taxon>Flavobacteriia</taxon>
        <taxon>Flavobacteriales</taxon>
        <taxon>Flavobacteriaceae</taxon>
        <taxon>Flavobacterium</taxon>
    </lineage>
</organism>
<dbReference type="HOGENOM" id="CLU_1146339_0_0_10"/>
<dbReference type="eggNOG" id="ENOG502ZC4Q">
    <property type="taxonomic scope" value="Bacteria"/>
</dbReference>
<dbReference type="KEGG" id="fjo:Fjoh_3661"/>
<name>A5FDP0_FLAJ1</name>
<sequence>MPHAKSQHTKMSKVKIKLIILGQLPVDLDKLKLSNWKSEVFEIVGQIDNYSIVNNADGLSWEFSDENIEEQLPENYDGDFLIAMTHVPLENNYYARRFANNRICMTFYEMADILNINNIPIENLVYRLLYSYTLIYKRHGNRMPSRDEITSFTHDETRGCLFDMNGIKSDVVYSTNNPIICDQCVQKLTAEKVPLNIISEIKEELKSVKKGIYYRLADLIKKYPVWAILLSTISAFIIGTLGSLIATIIWEKLI</sequence>
<protein>
    <submittedName>
        <fullName evidence="2">Uncharacterized protein</fullName>
    </submittedName>
</protein>
<evidence type="ECO:0000313" key="2">
    <source>
        <dbReference type="EMBL" id="ABQ06675.1"/>
    </source>
</evidence>
<accession>A5FDP0</accession>
<dbReference type="AlphaFoldDB" id="A5FDP0"/>
<evidence type="ECO:0000313" key="3">
    <source>
        <dbReference type="Proteomes" id="UP000006694"/>
    </source>
</evidence>
<dbReference type="Proteomes" id="UP000006694">
    <property type="component" value="Chromosome"/>
</dbReference>
<keyword evidence="3" id="KW-1185">Reference proteome</keyword>
<keyword evidence="1" id="KW-0812">Transmembrane</keyword>
<evidence type="ECO:0000256" key="1">
    <source>
        <dbReference type="SAM" id="Phobius"/>
    </source>
</evidence>
<gene>
    <name evidence="2" type="ordered locus">Fjoh_3661</name>
</gene>
<keyword evidence="1" id="KW-1133">Transmembrane helix</keyword>
<keyword evidence="1" id="KW-0472">Membrane</keyword>
<proteinExistence type="predicted"/>
<reference evidence="2 3" key="1">
    <citation type="journal article" date="2009" name="Appl. Environ. Microbiol.">
        <title>Novel features of the polysaccharide-digesting gliding bacterium Flavobacterium johnsoniae as revealed by genome sequence analysis.</title>
        <authorList>
            <person name="McBride M.J."/>
            <person name="Xie G."/>
            <person name="Martens E.C."/>
            <person name="Lapidus A."/>
            <person name="Henrissat B."/>
            <person name="Rhodes R.G."/>
            <person name="Goltsman E."/>
            <person name="Wang W."/>
            <person name="Xu J."/>
            <person name="Hunnicutt D.W."/>
            <person name="Staroscik A.M."/>
            <person name="Hoover T.R."/>
            <person name="Cheng Y.Q."/>
            <person name="Stein J.L."/>
        </authorList>
    </citation>
    <scope>NUCLEOTIDE SEQUENCE [LARGE SCALE GENOMIC DNA]</scope>
    <source>
        <strain evidence="3">ATCC 17061 / DSM 2064 / JCM 8514 / BCRC 14874 / CCUG 350202 / NBRC 14942 / NCIMB 11054 / UW101</strain>
    </source>
</reference>